<feature type="region of interest" description="Disordered" evidence="1">
    <location>
        <begin position="136"/>
        <end position="173"/>
    </location>
</feature>
<keyword evidence="3" id="KW-1185">Reference proteome</keyword>
<dbReference type="Pfam" id="PF04134">
    <property type="entry name" value="DCC1-like"/>
    <property type="match status" value="1"/>
</dbReference>
<sequence>MNAPPGGGGAGVAPADSTGHGAGGVRGFTVLYDAHCPLCRAARRWLASRPQLVPLEFVPAGSAEARRRFPGLDHDATLRDLTVVADTGAIYAGDGAWFACLWALADHRSTAERLARPHLLPLARRVVATASSIRELVREPGPDPGYGGDDDRADCPDDRCGWPDHRRTGDRPG</sequence>
<gene>
    <name evidence="2" type="ORF">GA0070613_0496</name>
</gene>
<dbReference type="EMBL" id="LT607754">
    <property type="protein sequence ID" value="SCG38216.1"/>
    <property type="molecule type" value="Genomic_DNA"/>
</dbReference>
<organism evidence="2 3">
    <name type="scientific">Micromonospora inositola</name>
    <dbReference type="NCBI Taxonomy" id="47865"/>
    <lineage>
        <taxon>Bacteria</taxon>
        <taxon>Bacillati</taxon>
        <taxon>Actinomycetota</taxon>
        <taxon>Actinomycetes</taxon>
        <taxon>Micromonosporales</taxon>
        <taxon>Micromonosporaceae</taxon>
        <taxon>Micromonospora</taxon>
    </lineage>
</organism>
<dbReference type="AlphaFoldDB" id="A0A1C5GWN2"/>
<feature type="compositionally biased region" description="Basic and acidic residues" evidence="1">
    <location>
        <begin position="149"/>
        <end position="173"/>
    </location>
</feature>
<evidence type="ECO:0000313" key="3">
    <source>
        <dbReference type="Proteomes" id="UP000198221"/>
    </source>
</evidence>
<dbReference type="InterPro" id="IPR007263">
    <property type="entry name" value="DCC1-like"/>
</dbReference>
<protein>
    <submittedName>
        <fullName evidence="2">Predicted thiol-disulfide oxidoreductase YuxK, DCC family</fullName>
    </submittedName>
</protein>
<evidence type="ECO:0000256" key="1">
    <source>
        <dbReference type="SAM" id="MobiDB-lite"/>
    </source>
</evidence>
<accession>A0A1C5GWN2</accession>
<proteinExistence type="predicted"/>
<name>A0A1C5GWN2_9ACTN</name>
<dbReference type="Proteomes" id="UP000198221">
    <property type="component" value="Chromosome I"/>
</dbReference>
<dbReference type="OrthoDB" id="277004at2"/>
<evidence type="ECO:0000313" key="2">
    <source>
        <dbReference type="EMBL" id="SCG38216.1"/>
    </source>
</evidence>
<reference evidence="3" key="1">
    <citation type="submission" date="2016-06" db="EMBL/GenBank/DDBJ databases">
        <authorList>
            <person name="Varghese N."/>
            <person name="Submissions Spin"/>
        </authorList>
    </citation>
    <scope>NUCLEOTIDE SEQUENCE [LARGE SCALE GENOMIC DNA]</scope>
    <source>
        <strain evidence="3">DSM 43819</strain>
    </source>
</reference>
<dbReference type="GO" id="GO:0015035">
    <property type="term" value="F:protein-disulfide reductase activity"/>
    <property type="evidence" value="ECO:0007669"/>
    <property type="project" value="InterPro"/>
</dbReference>